<evidence type="ECO:0000259" key="11">
    <source>
        <dbReference type="SMART" id="SM00387"/>
    </source>
</evidence>
<dbReference type="SUPFAM" id="SSF55874">
    <property type="entry name" value="ATPase domain of HSP90 chaperone/DNA topoisomerase II/histidine kinase"/>
    <property type="match status" value="1"/>
</dbReference>
<keyword evidence="7" id="KW-0067">ATP-binding</keyword>
<dbReference type="InterPro" id="IPR036890">
    <property type="entry name" value="HATPase_C_sf"/>
</dbReference>
<dbReference type="InterPro" id="IPR055558">
    <property type="entry name" value="DUF7134"/>
</dbReference>
<dbReference type="Pfam" id="PF07730">
    <property type="entry name" value="HisKA_3"/>
    <property type="match status" value="1"/>
</dbReference>
<feature type="transmembrane region" description="Helical" evidence="10">
    <location>
        <begin position="38"/>
        <end position="55"/>
    </location>
</feature>
<keyword evidence="8" id="KW-0902">Two-component regulatory system</keyword>
<evidence type="ECO:0000256" key="1">
    <source>
        <dbReference type="ARBA" id="ARBA00000085"/>
    </source>
</evidence>
<evidence type="ECO:0000256" key="4">
    <source>
        <dbReference type="ARBA" id="ARBA00022679"/>
    </source>
</evidence>
<dbReference type="RefSeq" id="WP_358350198.1">
    <property type="nucleotide sequence ID" value="NZ_JBEZFP010000011.1"/>
</dbReference>
<comment type="caution">
    <text evidence="12">The sequence shown here is derived from an EMBL/GenBank/DDBJ whole genome shotgun (WGS) entry which is preliminary data.</text>
</comment>
<dbReference type="PANTHER" id="PTHR24421:SF10">
    <property type="entry name" value="NITRATE_NITRITE SENSOR PROTEIN NARQ"/>
    <property type="match status" value="1"/>
</dbReference>
<dbReference type="Gene3D" id="3.30.565.10">
    <property type="entry name" value="Histidine kinase-like ATPase, C-terminal domain"/>
    <property type="match status" value="1"/>
</dbReference>
<dbReference type="PANTHER" id="PTHR24421">
    <property type="entry name" value="NITRATE/NITRITE SENSOR PROTEIN NARX-RELATED"/>
    <property type="match status" value="1"/>
</dbReference>
<evidence type="ECO:0000256" key="10">
    <source>
        <dbReference type="SAM" id="Phobius"/>
    </source>
</evidence>
<evidence type="ECO:0000256" key="9">
    <source>
        <dbReference type="SAM" id="Coils"/>
    </source>
</evidence>
<evidence type="ECO:0000256" key="2">
    <source>
        <dbReference type="ARBA" id="ARBA00012438"/>
    </source>
</evidence>
<gene>
    <name evidence="12" type="ORF">AB0C36_06645</name>
</gene>
<dbReference type="EMBL" id="JBEZFP010000011">
    <property type="protein sequence ID" value="MEU8133171.1"/>
    <property type="molecule type" value="Genomic_DNA"/>
</dbReference>
<dbReference type="InterPro" id="IPR003594">
    <property type="entry name" value="HATPase_dom"/>
</dbReference>
<keyword evidence="6 12" id="KW-0418">Kinase</keyword>
<dbReference type="EC" id="2.7.13.3" evidence="2"/>
<keyword evidence="10" id="KW-1133">Transmembrane helix</keyword>
<keyword evidence="4" id="KW-0808">Transferase</keyword>
<evidence type="ECO:0000256" key="6">
    <source>
        <dbReference type="ARBA" id="ARBA00022777"/>
    </source>
</evidence>
<comment type="catalytic activity">
    <reaction evidence="1">
        <text>ATP + protein L-histidine = ADP + protein N-phospho-L-histidine.</text>
        <dbReference type="EC" id="2.7.13.3"/>
    </reaction>
</comment>
<feature type="transmembrane region" description="Helical" evidence="10">
    <location>
        <begin position="130"/>
        <end position="151"/>
    </location>
</feature>
<dbReference type="GO" id="GO:0016301">
    <property type="term" value="F:kinase activity"/>
    <property type="evidence" value="ECO:0007669"/>
    <property type="project" value="UniProtKB-KW"/>
</dbReference>
<feature type="transmembrane region" description="Helical" evidence="10">
    <location>
        <begin position="12"/>
        <end position="32"/>
    </location>
</feature>
<name>A0ABV3DBP4_9ACTN</name>
<accession>A0ABV3DBP4</accession>
<keyword evidence="5" id="KW-0547">Nucleotide-binding</keyword>
<evidence type="ECO:0000256" key="3">
    <source>
        <dbReference type="ARBA" id="ARBA00022553"/>
    </source>
</evidence>
<dbReference type="InterPro" id="IPR011712">
    <property type="entry name" value="Sig_transdc_His_kin_sub3_dim/P"/>
</dbReference>
<dbReference type="Pfam" id="PF02518">
    <property type="entry name" value="HATPase_c"/>
    <property type="match status" value="1"/>
</dbReference>
<proteinExistence type="predicted"/>
<keyword evidence="13" id="KW-1185">Reference proteome</keyword>
<evidence type="ECO:0000313" key="13">
    <source>
        <dbReference type="Proteomes" id="UP001551482"/>
    </source>
</evidence>
<dbReference type="InterPro" id="IPR050482">
    <property type="entry name" value="Sensor_HK_TwoCompSys"/>
</dbReference>
<protein>
    <recommendedName>
        <fullName evidence="2">histidine kinase</fullName>
        <ecNumber evidence="2">2.7.13.3</ecNumber>
    </recommendedName>
</protein>
<keyword evidence="10" id="KW-0812">Transmembrane</keyword>
<sequence>MQYVYAWLRARPLYVDIAWALLLLGLSLLEILTDTLTGDSGTMYFALALLCGAVALRRRFPVGALAATVVAGLAQLIGDVPPATMDFAMPVIVYASAAYAPRWAARTALAACVAAPLAAAARWWDLPNTTLMHTVFLFLLLTGPFLIAWVLGDSMRTRRAYYAELEDRAARLERERDAQAQVAAAAERARIARELHDVVAHNVSVMVVQADGAAYAIDSAPDRARDALGTISTTGREALAEMRRLLGVLRSANEAKALVPQPGVAQLEDLLAQVRGAGLPVDFRVDGVPAELPQGVALTVYRIVQEALTNTRKHGGPDVRATVRLHYGDDGVVEVEVADDGRGADAPGDGMGHGLVGMRERVALFAGTLDAGPRPSGGYRVTAVLPLNVPADGPVAPV</sequence>
<feature type="domain" description="Histidine kinase/HSP90-like ATPase" evidence="11">
    <location>
        <begin position="295"/>
        <end position="389"/>
    </location>
</feature>
<evidence type="ECO:0000256" key="7">
    <source>
        <dbReference type="ARBA" id="ARBA00022840"/>
    </source>
</evidence>
<evidence type="ECO:0000313" key="12">
    <source>
        <dbReference type="EMBL" id="MEU8133171.1"/>
    </source>
</evidence>
<keyword evidence="10" id="KW-0472">Membrane</keyword>
<feature type="transmembrane region" description="Helical" evidence="10">
    <location>
        <begin position="60"/>
        <end position="77"/>
    </location>
</feature>
<organism evidence="12 13">
    <name type="scientific">Streptodolium elevatio</name>
    <dbReference type="NCBI Taxonomy" id="3157996"/>
    <lineage>
        <taxon>Bacteria</taxon>
        <taxon>Bacillati</taxon>
        <taxon>Actinomycetota</taxon>
        <taxon>Actinomycetes</taxon>
        <taxon>Kitasatosporales</taxon>
        <taxon>Streptomycetaceae</taxon>
        <taxon>Streptodolium</taxon>
    </lineage>
</organism>
<evidence type="ECO:0000256" key="8">
    <source>
        <dbReference type="ARBA" id="ARBA00023012"/>
    </source>
</evidence>
<dbReference type="CDD" id="cd16917">
    <property type="entry name" value="HATPase_UhpB-NarQ-NarX-like"/>
    <property type="match status" value="1"/>
</dbReference>
<evidence type="ECO:0000256" key="5">
    <source>
        <dbReference type="ARBA" id="ARBA00022741"/>
    </source>
</evidence>
<dbReference type="Pfam" id="PF23539">
    <property type="entry name" value="DUF7134"/>
    <property type="match status" value="1"/>
</dbReference>
<dbReference type="SMART" id="SM00387">
    <property type="entry name" value="HATPase_c"/>
    <property type="match status" value="1"/>
</dbReference>
<dbReference type="Proteomes" id="UP001551482">
    <property type="component" value="Unassembled WGS sequence"/>
</dbReference>
<reference evidence="12 13" key="1">
    <citation type="submission" date="2024-06" db="EMBL/GenBank/DDBJ databases">
        <title>The Natural Products Discovery Center: Release of the First 8490 Sequenced Strains for Exploring Actinobacteria Biosynthetic Diversity.</title>
        <authorList>
            <person name="Kalkreuter E."/>
            <person name="Kautsar S.A."/>
            <person name="Yang D."/>
            <person name="Bader C.D."/>
            <person name="Teijaro C.N."/>
            <person name="Fluegel L."/>
            <person name="Davis C.M."/>
            <person name="Simpson J.R."/>
            <person name="Lauterbach L."/>
            <person name="Steele A.D."/>
            <person name="Gui C."/>
            <person name="Meng S."/>
            <person name="Li G."/>
            <person name="Viehrig K."/>
            <person name="Ye F."/>
            <person name="Su P."/>
            <person name="Kiefer A.F."/>
            <person name="Nichols A."/>
            <person name="Cepeda A.J."/>
            <person name="Yan W."/>
            <person name="Fan B."/>
            <person name="Jiang Y."/>
            <person name="Adhikari A."/>
            <person name="Zheng C.-J."/>
            <person name="Schuster L."/>
            <person name="Cowan T.M."/>
            <person name="Smanski M.J."/>
            <person name="Chevrette M.G."/>
            <person name="De Carvalho L.P.S."/>
            <person name="Shen B."/>
        </authorList>
    </citation>
    <scope>NUCLEOTIDE SEQUENCE [LARGE SCALE GENOMIC DNA]</scope>
    <source>
        <strain evidence="12 13">NPDC048946</strain>
    </source>
</reference>
<keyword evidence="9" id="KW-0175">Coiled coil</keyword>
<keyword evidence="3" id="KW-0597">Phosphoprotein</keyword>
<feature type="coiled-coil region" evidence="9">
    <location>
        <begin position="155"/>
        <end position="189"/>
    </location>
</feature>
<dbReference type="Gene3D" id="1.20.5.1930">
    <property type="match status" value="1"/>
</dbReference>